<dbReference type="SUPFAM" id="SSF144232">
    <property type="entry name" value="HIT/MYND zinc finger-like"/>
    <property type="match status" value="1"/>
</dbReference>
<evidence type="ECO:0000256" key="3">
    <source>
        <dbReference type="ARBA" id="ARBA00022833"/>
    </source>
</evidence>
<dbReference type="EMBL" id="JARKIB010000034">
    <property type="protein sequence ID" value="KAJ7761753.1"/>
    <property type="molecule type" value="Genomic_DNA"/>
</dbReference>
<accession>A0AAD7JG02</accession>
<keyword evidence="2 4" id="KW-0863">Zinc-finger</keyword>
<evidence type="ECO:0000313" key="6">
    <source>
        <dbReference type="EMBL" id="KAJ7761753.1"/>
    </source>
</evidence>
<proteinExistence type="predicted"/>
<keyword evidence="7" id="KW-1185">Reference proteome</keyword>
<evidence type="ECO:0000313" key="7">
    <source>
        <dbReference type="Proteomes" id="UP001215598"/>
    </source>
</evidence>
<organism evidence="6 7">
    <name type="scientific">Mycena metata</name>
    <dbReference type="NCBI Taxonomy" id="1033252"/>
    <lineage>
        <taxon>Eukaryota</taxon>
        <taxon>Fungi</taxon>
        <taxon>Dikarya</taxon>
        <taxon>Basidiomycota</taxon>
        <taxon>Agaricomycotina</taxon>
        <taxon>Agaricomycetes</taxon>
        <taxon>Agaricomycetidae</taxon>
        <taxon>Agaricales</taxon>
        <taxon>Marasmiineae</taxon>
        <taxon>Mycenaceae</taxon>
        <taxon>Mycena</taxon>
    </lineage>
</organism>
<evidence type="ECO:0000256" key="1">
    <source>
        <dbReference type="ARBA" id="ARBA00022723"/>
    </source>
</evidence>
<dbReference type="PROSITE" id="PS50865">
    <property type="entry name" value="ZF_MYND_2"/>
    <property type="match status" value="1"/>
</dbReference>
<keyword evidence="1" id="KW-0479">Metal-binding</keyword>
<protein>
    <recommendedName>
        <fullName evidence="5">MYND-type domain-containing protein</fullName>
    </recommendedName>
</protein>
<dbReference type="Pfam" id="PF01753">
    <property type="entry name" value="zf-MYND"/>
    <property type="match status" value="1"/>
</dbReference>
<keyword evidence="3" id="KW-0862">Zinc</keyword>
<name>A0AAD7JG02_9AGAR</name>
<gene>
    <name evidence="6" type="ORF">B0H16DRAFT_1455955</name>
</gene>
<evidence type="ECO:0000256" key="2">
    <source>
        <dbReference type="ARBA" id="ARBA00022771"/>
    </source>
</evidence>
<evidence type="ECO:0000256" key="4">
    <source>
        <dbReference type="PROSITE-ProRule" id="PRU00134"/>
    </source>
</evidence>
<dbReference type="AlphaFoldDB" id="A0AAD7JG02"/>
<comment type="caution">
    <text evidence="6">The sequence shown here is derived from an EMBL/GenBank/DDBJ whole genome shotgun (WGS) entry which is preliminary data.</text>
</comment>
<dbReference type="Proteomes" id="UP001215598">
    <property type="component" value="Unassembled WGS sequence"/>
</dbReference>
<sequence>MDDSLRLSALSALPATTRNIATAAAGGSLPELVSVWRTLQGPNFPSRQKRLLLPVVYENLDVRGIPVAGDLDAAEAAPGVRMSVIRALVARECVHGIPDIPTNALSALWPRYWSWADFLHTYSAYVPWLVGPTHSDLFVGPTDAHIAARLVLFIDPFRLASPKRFSEIFPATPGFRAMVVRSWVTTLRTDDLEMKEYCQRISWTALRQLELCSAWDLSDPHNLEEIIEGAGGTINDLASLIVDHTEWVLAHVPTTSEHLVDYLYGVFTLISEIETRANPVEQKSSTVLAPLSASVLRLGIIRPAAIALLLSVRHRNPDLLPTIDRCVLVVGRLLSSAEGFQHLPEAINAGFLDAILLCVAQFPVLDAQMEVILTHILPASTVYYHMLGTMELALQQVQSLERSAKFRRSKIYGAWEEFKDLVTERLRVRDIFNAGEEYTLRKACDNLDCGRIERRGQFARCSDCNAAYYCSKECQKQDWKYGGHRESCSWYRSSYLSQHTPLDIRERDFLRALLYYDSRGIRYHIQQVLFMHEHPDTPYYTVWNYFRGSHVHVSGIHDVEQLPEGLTGDPQWVAHVGRAFKSDGRVDIHIVIISQGDVARFWIVPLRADRNDIHDGLSRIAASLPSRALGPGDIMGLSAEILGLTLSRGVVIF</sequence>
<dbReference type="InterPro" id="IPR002893">
    <property type="entry name" value="Znf_MYND"/>
</dbReference>
<feature type="domain" description="MYND-type" evidence="5">
    <location>
        <begin position="446"/>
        <end position="488"/>
    </location>
</feature>
<reference evidence="6" key="1">
    <citation type="submission" date="2023-03" db="EMBL/GenBank/DDBJ databases">
        <title>Massive genome expansion in bonnet fungi (Mycena s.s.) driven by repeated elements and novel gene families across ecological guilds.</title>
        <authorList>
            <consortium name="Lawrence Berkeley National Laboratory"/>
            <person name="Harder C.B."/>
            <person name="Miyauchi S."/>
            <person name="Viragh M."/>
            <person name="Kuo A."/>
            <person name="Thoen E."/>
            <person name="Andreopoulos B."/>
            <person name="Lu D."/>
            <person name="Skrede I."/>
            <person name="Drula E."/>
            <person name="Henrissat B."/>
            <person name="Morin E."/>
            <person name="Kohler A."/>
            <person name="Barry K."/>
            <person name="LaButti K."/>
            <person name="Morin E."/>
            <person name="Salamov A."/>
            <person name="Lipzen A."/>
            <person name="Mereny Z."/>
            <person name="Hegedus B."/>
            <person name="Baldrian P."/>
            <person name="Stursova M."/>
            <person name="Weitz H."/>
            <person name="Taylor A."/>
            <person name="Grigoriev I.V."/>
            <person name="Nagy L.G."/>
            <person name="Martin F."/>
            <person name="Kauserud H."/>
        </authorList>
    </citation>
    <scope>NUCLEOTIDE SEQUENCE</scope>
    <source>
        <strain evidence="6">CBHHK182m</strain>
    </source>
</reference>
<evidence type="ECO:0000259" key="5">
    <source>
        <dbReference type="PROSITE" id="PS50865"/>
    </source>
</evidence>
<dbReference type="Gene3D" id="6.10.140.2220">
    <property type="match status" value="1"/>
</dbReference>
<dbReference type="GO" id="GO:0008270">
    <property type="term" value="F:zinc ion binding"/>
    <property type="evidence" value="ECO:0007669"/>
    <property type="project" value="UniProtKB-KW"/>
</dbReference>